<dbReference type="HAMAP" id="MF_02075">
    <property type="entry name" value="Asp_tRNA_synth_type2"/>
    <property type="match status" value="1"/>
</dbReference>
<dbReference type="GO" id="GO:0005829">
    <property type="term" value="C:cytosol"/>
    <property type="evidence" value="ECO:0007669"/>
    <property type="project" value="TreeGrafter"/>
</dbReference>
<evidence type="ECO:0000259" key="12">
    <source>
        <dbReference type="PROSITE" id="PS50862"/>
    </source>
</evidence>
<dbReference type="CDD" id="cd00776">
    <property type="entry name" value="AsxRS_core"/>
    <property type="match status" value="1"/>
</dbReference>
<dbReference type="CDD" id="cd04320">
    <property type="entry name" value="AspRS_cyto_N"/>
    <property type="match status" value="1"/>
</dbReference>
<dbReference type="GO" id="GO:0005524">
    <property type="term" value="F:ATP binding"/>
    <property type="evidence" value="ECO:0007669"/>
    <property type="project" value="UniProtKB-KW"/>
</dbReference>
<name>A0A132P0K0_GIAIN</name>
<accession>A0A132P0K0</accession>
<comment type="catalytic activity">
    <reaction evidence="10">
        <text>tRNA(Asp) + L-aspartate + ATP = L-aspartyl-tRNA(Asp) + AMP + diphosphate</text>
        <dbReference type="Rhea" id="RHEA:19649"/>
        <dbReference type="Rhea" id="RHEA-COMP:9660"/>
        <dbReference type="Rhea" id="RHEA-COMP:9678"/>
        <dbReference type="ChEBI" id="CHEBI:29991"/>
        <dbReference type="ChEBI" id="CHEBI:30616"/>
        <dbReference type="ChEBI" id="CHEBI:33019"/>
        <dbReference type="ChEBI" id="CHEBI:78442"/>
        <dbReference type="ChEBI" id="CHEBI:78516"/>
        <dbReference type="ChEBI" id="CHEBI:456215"/>
        <dbReference type="EC" id="6.1.1.12"/>
    </reaction>
</comment>
<reference evidence="13 14" key="1">
    <citation type="journal article" date="2015" name="Mol. Biochem. Parasitol.">
        <title>Identification of polymorphic genes for use in assemblage B genotyping assays through comparative genomics of multiple assemblage B Giardia duodenalis isolates.</title>
        <authorList>
            <person name="Wielinga C."/>
            <person name="Thompson R.C."/>
            <person name="Monis P."/>
            <person name="Ryan U."/>
        </authorList>
    </citation>
    <scope>NUCLEOTIDE SEQUENCE [LARGE SCALE GENOMIC DNA]</scope>
    <source>
        <strain evidence="13 14">BAH15c1</strain>
    </source>
</reference>
<dbReference type="EMBL" id="JXTI01000002">
    <property type="protein sequence ID" value="KWX15855.1"/>
    <property type="molecule type" value="Genomic_DNA"/>
</dbReference>
<evidence type="ECO:0000256" key="9">
    <source>
        <dbReference type="ARBA" id="ARBA00023146"/>
    </source>
</evidence>
<dbReference type="GO" id="GO:0004815">
    <property type="term" value="F:aspartate-tRNA ligase activity"/>
    <property type="evidence" value="ECO:0007669"/>
    <property type="project" value="UniProtKB-EC"/>
</dbReference>
<dbReference type="FunFam" id="3.30.930.10:FF:000186">
    <property type="entry name" value="Aspartyl-tRNA synthetase"/>
    <property type="match status" value="1"/>
</dbReference>
<gene>
    <name evidence="13" type="ORF">QR46_0173</name>
</gene>
<dbReference type="NCBIfam" id="TIGR00458">
    <property type="entry name" value="aspS_nondisc"/>
    <property type="match status" value="1"/>
</dbReference>
<dbReference type="InterPro" id="IPR045864">
    <property type="entry name" value="aa-tRNA-synth_II/BPL/LPL"/>
</dbReference>
<keyword evidence="8" id="KW-0648">Protein biosynthesis</keyword>
<dbReference type="GO" id="GO:0006422">
    <property type="term" value="P:aspartyl-tRNA aminoacylation"/>
    <property type="evidence" value="ECO:0007669"/>
    <property type="project" value="InterPro"/>
</dbReference>
<keyword evidence="9 13" id="KW-0030">Aminoacyl-tRNA synthetase</keyword>
<dbReference type="Pfam" id="PF00152">
    <property type="entry name" value="tRNA-synt_2"/>
    <property type="match status" value="1"/>
</dbReference>
<dbReference type="VEuPathDB" id="GiardiaDB:QR46_0173"/>
<dbReference type="Gene3D" id="2.40.50.140">
    <property type="entry name" value="Nucleic acid-binding proteins"/>
    <property type="match status" value="1"/>
</dbReference>
<dbReference type="PANTHER" id="PTHR43450">
    <property type="entry name" value="ASPARTYL-TRNA SYNTHETASE"/>
    <property type="match status" value="1"/>
</dbReference>
<dbReference type="Proteomes" id="UP000070089">
    <property type="component" value="Unassembled WGS sequence"/>
</dbReference>
<feature type="region of interest" description="Disordered" evidence="11">
    <location>
        <begin position="1"/>
        <end position="46"/>
    </location>
</feature>
<dbReference type="InterPro" id="IPR012340">
    <property type="entry name" value="NA-bd_OB-fold"/>
</dbReference>
<proteinExistence type="inferred from homology"/>
<keyword evidence="4" id="KW-0963">Cytoplasm</keyword>
<evidence type="ECO:0000256" key="10">
    <source>
        <dbReference type="ARBA" id="ARBA00047904"/>
    </source>
</evidence>
<evidence type="ECO:0000256" key="11">
    <source>
        <dbReference type="SAM" id="MobiDB-lite"/>
    </source>
</evidence>
<evidence type="ECO:0000313" key="14">
    <source>
        <dbReference type="Proteomes" id="UP000070089"/>
    </source>
</evidence>
<dbReference type="OrthoDB" id="372395at2759"/>
<dbReference type="AlphaFoldDB" id="A0A132P0K0"/>
<dbReference type="PANTHER" id="PTHR43450:SF1">
    <property type="entry name" value="ASPARTATE--TRNA LIGASE, CYTOPLASMIC"/>
    <property type="match status" value="1"/>
</dbReference>
<dbReference type="PROSITE" id="PS50862">
    <property type="entry name" value="AA_TRNA_LIGASE_II"/>
    <property type="match status" value="1"/>
</dbReference>
<comment type="caution">
    <text evidence="13">The sequence shown here is derived from an EMBL/GenBank/DDBJ whole genome shotgun (WGS) entry which is preliminary data.</text>
</comment>
<protein>
    <recommendedName>
        <fullName evidence="3">aspartate--tRNA ligase</fullName>
        <ecNumber evidence="3">6.1.1.12</ecNumber>
    </recommendedName>
</protein>
<dbReference type="SUPFAM" id="SSF50249">
    <property type="entry name" value="Nucleic acid-binding proteins"/>
    <property type="match status" value="1"/>
</dbReference>
<dbReference type="EC" id="6.1.1.12" evidence="3"/>
<keyword evidence="6" id="KW-0547">Nucleotide-binding</keyword>
<feature type="domain" description="Aminoacyl-transfer RNA synthetases class-II family profile" evidence="12">
    <location>
        <begin position="247"/>
        <end position="555"/>
    </location>
</feature>
<evidence type="ECO:0000256" key="2">
    <source>
        <dbReference type="ARBA" id="ARBA00005312"/>
    </source>
</evidence>
<dbReference type="InterPro" id="IPR004523">
    <property type="entry name" value="Asp-tRNA_synthase_2"/>
</dbReference>
<keyword evidence="7" id="KW-0067">ATP-binding</keyword>
<dbReference type="InterPro" id="IPR002312">
    <property type="entry name" value="Asp/Asn-tRNA-synth_IIb"/>
</dbReference>
<evidence type="ECO:0000256" key="6">
    <source>
        <dbReference type="ARBA" id="ARBA00022741"/>
    </source>
</evidence>
<dbReference type="PRINTS" id="PR01042">
    <property type="entry name" value="TRNASYNTHASP"/>
</dbReference>
<dbReference type="InterPro" id="IPR006195">
    <property type="entry name" value="aa-tRNA-synth_II"/>
</dbReference>
<evidence type="ECO:0000256" key="8">
    <source>
        <dbReference type="ARBA" id="ARBA00022917"/>
    </source>
</evidence>
<evidence type="ECO:0000256" key="5">
    <source>
        <dbReference type="ARBA" id="ARBA00022598"/>
    </source>
</evidence>
<evidence type="ECO:0000256" key="7">
    <source>
        <dbReference type="ARBA" id="ARBA00022840"/>
    </source>
</evidence>
<comment type="similarity">
    <text evidence="2">Belongs to the class-II aminoacyl-tRNA synthetase family. Type 2 subfamily.</text>
</comment>
<evidence type="ECO:0000256" key="3">
    <source>
        <dbReference type="ARBA" id="ARBA00012841"/>
    </source>
</evidence>
<dbReference type="SUPFAM" id="SSF55681">
    <property type="entry name" value="Class II aaRS and biotin synthetases"/>
    <property type="match status" value="1"/>
</dbReference>
<organism evidence="13 14">
    <name type="scientific">Giardia duodenalis assemblage B</name>
    <dbReference type="NCBI Taxonomy" id="1394984"/>
    <lineage>
        <taxon>Eukaryota</taxon>
        <taxon>Metamonada</taxon>
        <taxon>Diplomonadida</taxon>
        <taxon>Hexamitidae</taxon>
        <taxon>Giardiinae</taxon>
        <taxon>Giardia</taxon>
    </lineage>
</organism>
<dbReference type="InterPro" id="IPR004364">
    <property type="entry name" value="Aa-tRNA-synt_II"/>
</dbReference>
<keyword evidence="5" id="KW-0436">Ligase</keyword>
<dbReference type="NCBIfam" id="NF003483">
    <property type="entry name" value="PRK05159.1"/>
    <property type="match status" value="1"/>
</dbReference>
<evidence type="ECO:0000313" key="13">
    <source>
        <dbReference type="EMBL" id="KWX15855.1"/>
    </source>
</evidence>
<feature type="compositionally biased region" description="Basic and acidic residues" evidence="11">
    <location>
        <begin position="24"/>
        <end position="43"/>
    </location>
</feature>
<dbReference type="Gene3D" id="3.30.930.10">
    <property type="entry name" value="Bira Bifunctional Protein, Domain 2"/>
    <property type="match status" value="1"/>
</dbReference>
<comment type="subcellular location">
    <subcellularLocation>
        <location evidence="1">Cytoplasm</location>
    </subcellularLocation>
</comment>
<evidence type="ECO:0000256" key="4">
    <source>
        <dbReference type="ARBA" id="ARBA00022490"/>
    </source>
</evidence>
<sequence>MQIKMTDPTSQQPAELSKKALKKAAKEAEKQAKKAENKNKQAEAEASEVYVPPVLTTAQFRRLRFGDAPLHMSQPELSSFRKLTEIDKPLTHLIGRKIWVRARIHTVRATGKSAFLMLRGKMAILQACCFVPGKAENSTEKIDEYRAMIKYINSLPPESVVEIYGAVSSVDSPIKTASAEHRGYELQLERIYAISRAASQMPLQVDDAMRPDSVYQAPDSQYVHPGKDTRLDYRVIDLRTPANQAIMRVRSAIAHEFRSFLDNAGFIEINTPKIIAGTSEGGAAVFNVNYFNTKACLAQSPQLYKQMCISSGFGRVYEIGPVFRAENSHTHRHLCEFTGLDLEMEIYESYSEVLTLLGDLMKHIFKTVEAKCAKEISVIRAQYDLTVPEPLVWADETVIVNFCDGIKMLQEAGYDASPLDDLNTENERALGKLIKEKYNTDFYILDKFPLSARPFYTMPDPQDGRYSNSYDMFVRGEEICSGAQRVHNPELLEKQCRERNVDPESLKSYIDAFKYGCAPHGGAGLGLERIVMLMLGIENCRQTCLFPRTQERLTP</sequence>
<evidence type="ECO:0000256" key="1">
    <source>
        <dbReference type="ARBA" id="ARBA00004496"/>
    </source>
</evidence>
<dbReference type="GO" id="GO:0017101">
    <property type="term" value="C:aminoacyl-tRNA synthetase multienzyme complex"/>
    <property type="evidence" value="ECO:0007669"/>
    <property type="project" value="TreeGrafter"/>
</dbReference>
<dbReference type="GO" id="GO:0003723">
    <property type="term" value="F:RNA binding"/>
    <property type="evidence" value="ECO:0007669"/>
    <property type="project" value="TreeGrafter"/>
</dbReference>